<dbReference type="SMART" id="SM00443">
    <property type="entry name" value="G_patch"/>
    <property type="match status" value="1"/>
</dbReference>
<feature type="compositionally biased region" description="Basic and acidic residues" evidence="5">
    <location>
        <begin position="435"/>
        <end position="451"/>
    </location>
</feature>
<keyword evidence="4" id="KW-0508">mRNA splicing</keyword>
<dbReference type="GO" id="GO:0003676">
    <property type="term" value="F:nucleic acid binding"/>
    <property type="evidence" value="ECO:0007669"/>
    <property type="project" value="InterPro"/>
</dbReference>
<feature type="domain" description="G-patch" evidence="6">
    <location>
        <begin position="202"/>
        <end position="249"/>
    </location>
</feature>
<dbReference type="InterPro" id="IPR026822">
    <property type="entry name" value="Spp2/MOS2_G-patch"/>
</dbReference>
<sequence length="476" mass="54977">MAAPGAPAKFSLALGAKKATAPPSASRRPKSTLRDSDDEDETPRAQHISHFDQAAGGAYDVETREPEKKPLVIEAQPNRNWRDETKRRRQRSSLPGEAGSATGDAAEKRGDTLNGGPQAYGLTVVSSKQDSRDGEGSTAVEEHKPEPAKQLTEDERALAALLGEKAGSNLTIPAVDEDEAFRTDYRDAPDVPTLQDYAAVPIEEFGAALLRGMGWKDGEGVGRGKRQQAAKPRILEKRQALGGIGAKFDPSVMELGSWGKAAKGKEKMNKAPIPILMEDEKTGERVTEEEYKKRLEREKLVEDERPSKRRKQDDLHRDRSRDARDRLRRDRYGSDDDRDKTARDRPRRDHDSDRDYHRRAREGRWRERHGDDEERDRRREDRRRKDRHGSDDEHRHRRKERSRKDRNHGYDDPNRKEWDRRKRDKYERDDEDDVGRDYRERDRNGYKESSSRRTAGYAKSQRQRYEDDPQRRRRDG</sequence>
<keyword evidence="4" id="KW-0747">Spliceosome</keyword>
<dbReference type="Proteomes" id="UP000799766">
    <property type="component" value="Unassembled WGS sequence"/>
</dbReference>
<dbReference type="Pfam" id="PF12656">
    <property type="entry name" value="G-patch_2"/>
    <property type="match status" value="1"/>
</dbReference>
<comment type="similarity">
    <text evidence="2 4">Belongs to the SPP2 family.</text>
</comment>
<organism evidence="7 8">
    <name type="scientific">Lineolata rhizophorae</name>
    <dbReference type="NCBI Taxonomy" id="578093"/>
    <lineage>
        <taxon>Eukaryota</taxon>
        <taxon>Fungi</taxon>
        <taxon>Dikarya</taxon>
        <taxon>Ascomycota</taxon>
        <taxon>Pezizomycotina</taxon>
        <taxon>Dothideomycetes</taxon>
        <taxon>Dothideomycetes incertae sedis</taxon>
        <taxon>Lineolatales</taxon>
        <taxon>Lineolataceae</taxon>
        <taxon>Lineolata</taxon>
    </lineage>
</organism>
<gene>
    <name evidence="7" type="ORF">BDY21DRAFT_372199</name>
</gene>
<proteinExistence type="inferred from homology"/>
<protein>
    <recommendedName>
        <fullName evidence="4">Pre-mRNA-splicing factor</fullName>
    </recommendedName>
</protein>
<evidence type="ECO:0000256" key="1">
    <source>
        <dbReference type="ARBA" id="ARBA00004123"/>
    </source>
</evidence>
<reference evidence="7" key="1">
    <citation type="journal article" date="2020" name="Stud. Mycol.">
        <title>101 Dothideomycetes genomes: a test case for predicting lifestyles and emergence of pathogens.</title>
        <authorList>
            <person name="Haridas S."/>
            <person name="Albert R."/>
            <person name="Binder M."/>
            <person name="Bloem J."/>
            <person name="Labutti K."/>
            <person name="Salamov A."/>
            <person name="Andreopoulos B."/>
            <person name="Baker S."/>
            <person name="Barry K."/>
            <person name="Bills G."/>
            <person name="Bluhm B."/>
            <person name="Cannon C."/>
            <person name="Castanera R."/>
            <person name="Culley D."/>
            <person name="Daum C."/>
            <person name="Ezra D."/>
            <person name="Gonzalez J."/>
            <person name="Henrissat B."/>
            <person name="Kuo A."/>
            <person name="Liang C."/>
            <person name="Lipzen A."/>
            <person name="Lutzoni F."/>
            <person name="Magnuson J."/>
            <person name="Mondo S."/>
            <person name="Nolan M."/>
            <person name="Ohm R."/>
            <person name="Pangilinan J."/>
            <person name="Park H.-J."/>
            <person name="Ramirez L."/>
            <person name="Alfaro M."/>
            <person name="Sun H."/>
            <person name="Tritt A."/>
            <person name="Yoshinaga Y."/>
            <person name="Zwiers L.-H."/>
            <person name="Turgeon B."/>
            <person name="Goodwin S."/>
            <person name="Spatafora J."/>
            <person name="Crous P."/>
            <person name="Grigoriev I."/>
        </authorList>
    </citation>
    <scope>NUCLEOTIDE SEQUENCE</scope>
    <source>
        <strain evidence="7">ATCC 16933</strain>
    </source>
</reference>
<dbReference type="GO" id="GO:0005681">
    <property type="term" value="C:spliceosomal complex"/>
    <property type="evidence" value="ECO:0007669"/>
    <property type="project" value="UniProtKB-UniRule"/>
</dbReference>
<feature type="compositionally biased region" description="Basic and acidic residues" evidence="5">
    <location>
        <begin position="407"/>
        <end position="428"/>
    </location>
</feature>
<dbReference type="AlphaFoldDB" id="A0A6A6NZ24"/>
<dbReference type="PANTHER" id="PTHR15818">
    <property type="entry name" value="G PATCH AND KOW-CONTAINING"/>
    <property type="match status" value="1"/>
</dbReference>
<keyword evidence="4" id="KW-0507">mRNA processing</keyword>
<feature type="region of interest" description="Disordered" evidence="5">
    <location>
        <begin position="1"/>
        <end position="153"/>
    </location>
</feature>
<feature type="compositionally biased region" description="Basic residues" evidence="5">
    <location>
        <begin position="395"/>
        <end position="406"/>
    </location>
</feature>
<dbReference type="GO" id="GO:0000398">
    <property type="term" value="P:mRNA splicing, via spliceosome"/>
    <property type="evidence" value="ECO:0007669"/>
    <property type="project" value="UniProtKB-UniRule"/>
</dbReference>
<evidence type="ECO:0000313" key="7">
    <source>
        <dbReference type="EMBL" id="KAF2456732.1"/>
    </source>
</evidence>
<feature type="compositionally biased region" description="Basic and acidic residues" evidence="5">
    <location>
        <begin position="278"/>
        <end position="379"/>
    </location>
</feature>
<evidence type="ECO:0000259" key="6">
    <source>
        <dbReference type="PROSITE" id="PS50174"/>
    </source>
</evidence>
<evidence type="ECO:0000256" key="2">
    <source>
        <dbReference type="ARBA" id="ARBA00008576"/>
    </source>
</evidence>
<comment type="function">
    <text evidence="4">Involved in spliceosome maturation and the first step of pre-mRNA splicing.</text>
</comment>
<name>A0A6A6NZ24_9PEZI</name>
<keyword evidence="3 4" id="KW-0539">Nucleus</keyword>
<dbReference type="OrthoDB" id="5577072at2759"/>
<feature type="compositionally biased region" description="Basic and acidic residues" evidence="5">
    <location>
        <begin position="463"/>
        <end position="476"/>
    </location>
</feature>
<dbReference type="EMBL" id="MU001682">
    <property type="protein sequence ID" value="KAF2456732.1"/>
    <property type="molecule type" value="Genomic_DNA"/>
</dbReference>
<comment type="subcellular location">
    <subcellularLocation>
        <location evidence="1 4">Nucleus</location>
    </subcellularLocation>
</comment>
<dbReference type="PROSITE" id="PS50174">
    <property type="entry name" value="G_PATCH"/>
    <property type="match status" value="1"/>
</dbReference>
<feature type="region of interest" description="Disordered" evidence="5">
    <location>
        <begin position="259"/>
        <end position="476"/>
    </location>
</feature>
<dbReference type="InterPro" id="IPR045166">
    <property type="entry name" value="Spp2-like"/>
</dbReference>
<evidence type="ECO:0000313" key="8">
    <source>
        <dbReference type="Proteomes" id="UP000799766"/>
    </source>
</evidence>
<evidence type="ECO:0000256" key="3">
    <source>
        <dbReference type="ARBA" id="ARBA00023242"/>
    </source>
</evidence>
<feature type="compositionally biased region" description="Basic and acidic residues" evidence="5">
    <location>
        <begin position="61"/>
        <end position="71"/>
    </location>
</feature>
<evidence type="ECO:0000256" key="5">
    <source>
        <dbReference type="SAM" id="MobiDB-lite"/>
    </source>
</evidence>
<dbReference type="PANTHER" id="PTHR15818:SF2">
    <property type="entry name" value="G-PATCH DOMAIN AND KOW MOTIFS-CONTAINING PROTEIN"/>
    <property type="match status" value="1"/>
</dbReference>
<feature type="compositionally biased region" description="Basic and acidic residues" evidence="5">
    <location>
        <begin position="129"/>
        <end position="153"/>
    </location>
</feature>
<dbReference type="InterPro" id="IPR000467">
    <property type="entry name" value="G_patch_dom"/>
</dbReference>
<evidence type="ECO:0000256" key="4">
    <source>
        <dbReference type="RuleBase" id="RU369096"/>
    </source>
</evidence>
<keyword evidence="8" id="KW-1185">Reference proteome</keyword>
<accession>A0A6A6NZ24</accession>